<evidence type="ECO:0000313" key="2">
    <source>
        <dbReference type="Proteomes" id="UP001470230"/>
    </source>
</evidence>
<name>A0ABR2HU12_9EUKA</name>
<dbReference type="EMBL" id="JAPFFF010000023">
    <property type="protein sequence ID" value="KAK8852512.1"/>
    <property type="molecule type" value="Genomic_DNA"/>
</dbReference>
<protein>
    <submittedName>
        <fullName evidence="1">Uncharacterized protein</fullName>
    </submittedName>
</protein>
<evidence type="ECO:0000313" key="1">
    <source>
        <dbReference type="EMBL" id="KAK8852512.1"/>
    </source>
</evidence>
<dbReference type="Proteomes" id="UP001470230">
    <property type="component" value="Unassembled WGS sequence"/>
</dbReference>
<gene>
    <name evidence="1" type="ORF">M9Y10_017497</name>
</gene>
<comment type="caution">
    <text evidence="1">The sequence shown here is derived from an EMBL/GenBank/DDBJ whole genome shotgun (WGS) entry which is preliminary data.</text>
</comment>
<accession>A0ABR2HU12</accession>
<organism evidence="1 2">
    <name type="scientific">Tritrichomonas musculus</name>
    <dbReference type="NCBI Taxonomy" id="1915356"/>
    <lineage>
        <taxon>Eukaryota</taxon>
        <taxon>Metamonada</taxon>
        <taxon>Parabasalia</taxon>
        <taxon>Tritrichomonadida</taxon>
        <taxon>Tritrichomonadidae</taxon>
        <taxon>Tritrichomonas</taxon>
    </lineage>
</organism>
<sequence length="82" mass="9489">MKPNALLADSIVRFAIKARTNTLMTASLAAHRNSQVSNHCICCDQFENLNHILNGYKRIRHKYSKRLDEVIKVLCKYLTEKK</sequence>
<reference evidence="1 2" key="1">
    <citation type="submission" date="2024-04" db="EMBL/GenBank/DDBJ databases">
        <title>Tritrichomonas musculus Genome.</title>
        <authorList>
            <person name="Alves-Ferreira E."/>
            <person name="Grigg M."/>
            <person name="Lorenzi H."/>
            <person name="Galac M."/>
        </authorList>
    </citation>
    <scope>NUCLEOTIDE SEQUENCE [LARGE SCALE GENOMIC DNA]</scope>
    <source>
        <strain evidence="1 2">EAF2021</strain>
    </source>
</reference>
<keyword evidence="2" id="KW-1185">Reference proteome</keyword>
<proteinExistence type="predicted"/>